<organism evidence="2 3">
    <name type="scientific">Marmota monax</name>
    <name type="common">Woodchuck</name>
    <dbReference type="NCBI Taxonomy" id="9995"/>
    <lineage>
        <taxon>Eukaryota</taxon>
        <taxon>Metazoa</taxon>
        <taxon>Chordata</taxon>
        <taxon>Craniata</taxon>
        <taxon>Vertebrata</taxon>
        <taxon>Euteleostomi</taxon>
        <taxon>Mammalia</taxon>
        <taxon>Eutheria</taxon>
        <taxon>Euarchontoglires</taxon>
        <taxon>Glires</taxon>
        <taxon>Rodentia</taxon>
        <taxon>Sciuromorpha</taxon>
        <taxon>Sciuridae</taxon>
        <taxon>Xerinae</taxon>
        <taxon>Marmotini</taxon>
        <taxon>Marmota</taxon>
    </lineage>
</organism>
<sequence length="75" mass="8911">MHADWQKTHKYNWKPDQKWYRLSHIGQHLQNQDPTLSSSRLIISDKPLSFRKAHFRIAELSKLLGLQSFLLSLLL</sequence>
<proteinExistence type="predicted"/>
<protein>
    <submittedName>
        <fullName evidence="2">Uncharacterized protein</fullName>
    </submittedName>
</protein>
<evidence type="ECO:0000313" key="2">
    <source>
        <dbReference type="EMBL" id="VTJ79036.1"/>
    </source>
</evidence>
<evidence type="ECO:0000313" key="3">
    <source>
        <dbReference type="Proteomes" id="UP000335636"/>
    </source>
</evidence>
<dbReference type="AlphaFoldDB" id="A0A5E4CBF6"/>
<gene>
    <name evidence="1" type="ORF">GHT09_013760</name>
    <name evidence="2" type="ORF">MONAX_5E039262</name>
</gene>
<dbReference type="Proteomes" id="UP000662637">
    <property type="component" value="Unassembled WGS sequence"/>
</dbReference>
<dbReference type="EMBL" id="WJEC01007750">
    <property type="protein sequence ID" value="KAF7468362.1"/>
    <property type="molecule type" value="Genomic_DNA"/>
</dbReference>
<dbReference type="Proteomes" id="UP000335636">
    <property type="component" value="Unassembled WGS sequence"/>
</dbReference>
<reference evidence="1" key="2">
    <citation type="submission" date="2020-08" db="EMBL/GenBank/DDBJ databases">
        <authorList>
            <person name="Shumante A."/>
            <person name="Zimin A.V."/>
            <person name="Puiu D."/>
            <person name="Salzberg S.L."/>
        </authorList>
    </citation>
    <scope>NUCLEOTIDE SEQUENCE</scope>
    <source>
        <strain evidence="1">WC2-LM</strain>
        <tissue evidence="1">Liver</tissue>
    </source>
</reference>
<keyword evidence="3" id="KW-1185">Reference proteome</keyword>
<evidence type="ECO:0000313" key="1">
    <source>
        <dbReference type="EMBL" id="KAF7468362.1"/>
    </source>
</evidence>
<accession>A0A5E4CBF6</accession>
<name>A0A5E4CBF6_MARMO</name>
<dbReference type="EMBL" id="CABDUW010001145">
    <property type="protein sequence ID" value="VTJ79036.1"/>
    <property type="molecule type" value="Genomic_DNA"/>
</dbReference>
<reference evidence="2 3" key="1">
    <citation type="submission" date="2019-04" db="EMBL/GenBank/DDBJ databases">
        <authorList>
            <person name="Alioto T."/>
            <person name="Alioto T."/>
        </authorList>
    </citation>
    <scope>NUCLEOTIDE SEQUENCE [LARGE SCALE GENOMIC DNA]</scope>
</reference>